<keyword evidence="14" id="KW-1185">Reference proteome</keyword>
<evidence type="ECO:0000256" key="6">
    <source>
        <dbReference type="ARBA" id="ARBA00022792"/>
    </source>
</evidence>
<keyword evidence="6" id="KW-0999">Mitochondrion inner membrane</keyword>
<dbReference type="Gene3D" id="1.50.40.10">
    <property type="entry name" value="Mitochondrial carrier domain"/>
    <property type="match status" value="1"/>
</dbReference>
<feature type="repeat" description="Solcar" evidence="10">
    <location>
        <begin position="327"/>
        <end position="415"/>
    </location>
</feature>
<dbReference type="PANTHER" id="PTHR45671:SF12">
    <property type="entry name" value="MITOCHONDRIAL PHOSPHATE CARRIER PROTEIN"/>
    <property type="match status" value="1"/>
</dbReference>
<sequence>MMASDAHWRWGRQLARIMIISLHVLLGQVRLSSCFCFDANRCSRRQKFDSVQGSLLHRRPRHIGHVQLNLGQVLPDDNGDTEETQQGPLDGLSAAATLVPLVITSLFFFLPHSAFAIDNLLGDSQIIAVNPMNGPDPRYFLAGGLCASISHGITTPIDVVKTRIQSDPKKYEGLGVVEASKVILQEDGSGALLKGLAPTVVGYGLEGAAKFGLYESLKPIIVGLLDLESPSIAYVVASVVAGGVASVILCPMERTRIRLVTDRSFSKYNLLTGIPRLVEESGLASLFYGLPAMLSKQCPYTLRKQVTYDAICTALYLIVTTVSDASTKIEVSLVAASCASVVACVLSQPGDVILTETYKEKSGPSASRSFPQVVSKIYNERNGVNGFYSGIIARLIQVGGIITSQLLLYDFIKQSLGLPATGSS</sequence>
<dbReference type="InterPro" id="IPR023395">
    <property type="entry name" value="MCP_dom_sf"/>
</dbReference>
<feature type="repeat" description="Solcar" evidence="10">
    <location>
        <begin position="229"/>
        <end position="314"/>
    </location>
</feature>
<dbReference type="PANTHER" id="PTHR45671">
    <property type="entry name" value="SOLUTE CARRIER FAMILY 25 (MITOCHONDRIAL CARRIER PHOSPHATE CARRIER), MEMBER 3, LIKE-RELATED-RELATED"/>
    <property type="match status" value="1"/>
</dbReference>
<evidence type="ECO:0000256" key="7">
    <source>
        <dbReference type="ARBA" id="ARBA00022989"/>
    </source>
</evidence>
<dbReference type="InterPro" id="IPR018108">
    <property type="entry name" value="MCP_transmembrane"/>
</dbReference>
<evidence type="ECO:0000256" key="12">
    <source>
        <dbReference type="SAM" id="SignalP"/>
    </source>
</evidence>
<evidence type="ECO:0000256" key="9">
    <source>
        <dbReference type="ARBA" id="ARBA00023136"/>
    </source>
</evidence>
<keyword evidence="5" id="KW-0677">Repeat</keyword>
<gene>
    <name evidence="13" type="ORF">PSNMU_V1.4_AUG-EV-PASAV3_0037730</name>
</gene>
<dbReference type="OrthoDB" id="427452at2759"/>
<dbReference type="InterPro" id="IPR044677">
    <property type="entry name" value="SLC25A3/Pic2/Mir1-like"/>
</dbReference>
<evidence type="ECO:0000313" key="13">
    <source>
        <dbReference type="EMBL" id="VEU36995.1"/>
    </source>
</evidence>
<protein>
    <recommendedName>
        <fullName evidence="15">Mitochondrial carrier protein</fullName>
    </recommendedName>
</protein>
<dbReference type="GO" id="GO:0005743">
    <property type="term" value="C:mitochondrial inner membrane"/>
    <property type="evidence" value="ECO:0007669"/>
    <property type="project" value="UniProtKB-SubCell"/>
</dbReference>
<evidence type="ECO:0000256" key="1">
    <source>
        <dbReference type="ARBA" id="ARBA00004448"/>
    </source>
</evidence>
<keyword evidence="12" id="KW-0732">Signal</keyword>
<feature type="signal peptide" evidence="12">
    <location>
        <begin position="1"/>
        <end position="34"/>
    </location>
</feature>
<evidence type="ECO:0000256" key="11">
    <source>
        <dbReference type="RuleBase" id="RU000488"/>
    </source>
</evidence>
<evidence type="ECO:0000313" key="14">
    <source>
        <dbReference type="Proteomes" id="UP000291116"/>
    </source>
</evidence>
<reference evidence="13 14" key="1">
    <citation type="submission" date="2019-01" db="EMBL/GenBank/DDBJ databases">
        <authorList>
            <person name="Ferrante I. M."/>
        </authorList>
    </citation>
    <scope>NUCLEOTIDE SEQUENCE [LARGE SCALE GENOMIC DNA]</scope>
    <source>
        <strain evidence="13 14">B856</strain>
    </source>
</reference>
<keyword evidence="8" id="KW-0496">Mitochondrion</keyword>
<keyword evidence="3 11" id="KW-0813">Transport</keyword>
<evidence type="ECO:0000256" key="10">
    <source>
        <dbReference type="PROSITE-ProRule" id="PRU00282"/>
    </source>
</evidence>
<keyword evidence="4 10" id="KW-0812">Transmembrane</keyword>
<proteinExistence type="inferred from homology"/>
<keyword evidence="9 10" id="KW-0472">Membrane</keyword>
<dbReference type="SUPFAM" id="SSF103506">
    <property type="entry name" value="Mitochondrial carrier"/>
    <property type="match status" value="1"/>
</dbReference>
<dbReference type="GO" id="GO:1990547">
    <property type="term" value="P:mitochondrial phosphate ion transmembrane transport"/>
    <property type="evidence" value="ECO:0007669"/>
    <property type="project" value="InterPro"/>
</dbReference>
<keyword evidence="7" id="KW-1133">Transmembrane helix</keyword>
<feature type="repeat" description="Solcar" evidence="10">
    <location>
        <begin position="138"/>
        <end position="220"/>
    </location>
</feature>
<feature type="chain" id="PRO_5019288951" description="Mitochondrial carrier protein" evidence="12">
    <location>
        <begin position="35"/>
        <end position="424"/>
    </location>
</feature>
<dbReference type="AlphaFoldDB" id="A0A448Z4T7"/>
<name>A0A448Z4T7_9STRA</name>
<evidence type="ECO:0000256" key="2">
    <source>
        <dbReference type="ARBA" id="ARBA00006375"/>
    </source>
</evidence>
<comment type="similarity">
    <text evidence="2 11">Belongs to the mitochondrial carrier (TC 2.A.29) family.</text>
</comment>
<evidence type="ECO:0000256" key="4">
    <source>
        <dbReference type="ARBA" id="ARBA00022692"/>
    </source>
</evidence>
<evidence type="ECO:0000256" key="3">
    <source>
        <dbReference type="ARBA" id="ARBA00022448"/>
    </source>
</evidence>
<dbReference type="GO" id="GO:0005315">
    <property type="term" value="F:phosphate transmembrane transporter activity"/>
    <property type="evidence" value="ECO:0007669"/>
    <property type="project" value="InterPro"/>
</dbReference>
<evidence type="ECO:0008006" key="15">
    <source>
        <dbReference type="Google" id="ProtNLM"/>
    </source>
</evidence>
<dbReference type="PROSITE" id="PS50920">
    <property type="entry name" value="SOLCAR"/>
    <property type="match status" value="3"/>
</dbReference>
<comment type="subcellular location">
    <subcellularLocation>
        <location evidence="1">Mitochondrion inner membrane</location>
        <topology evidence="1">Multi-pass membrane protein</topology>
    </subcellularLocation>
</comment>
<dbReference type="EMBL" id="CAACVS010000112">
    <property type="protein sequence ID" value="VEU36995.1"/>
    <property type="molecule type" value="Genomic_DNA"/>
</dbReference>
<organism evidence="13 14">
    <name type="scientific">Pseudo-nitzschia multistriata</name>
    <dbReference type="NCBI Taxonomy" id="183589"/>
    <lineage>
        <taxon>Eukaryota</taxon>
        <taxon>Sar</taxon>
        <taxon>Stramenopiles</taxon>
        <taxon>Ochrophyta</taxon>
        <taxon>Bacillariophyta</taxon>
        <taxon>Bacillariophyceae</taxon>
        <taxon>Bacillariophycidae</taxon>
        <taxon>Bacillariales</taxon>
        <taxon>Bacillariaceae</taxon>
        <taxon>Pseudo-nitzschia</taxon>
    </lineage>
</organism>
<dbReference type="Proteomes" id="UP000291116">
    <property type="component" value="Unassembled WGS sequence"/>
</dbReference>
<accession>A0A448Z4T7</accession>
<evidence type="ECO:0000256" key="5">
    <source>
        <dbReference type="ARBA" id="ARBA00022737"/>
    </source>
</evidence>
<dbReference type="Pfam" id="PF00153">
    <property type="entry name" value="Mito_carr"/>
    <property type="match status" value="3"/>
</dbReference>
<evidence type="ECO:0000256" key="8">
    <source>
        <dbReference type="ARBA" id="ARBA00023128"/>
    </source>
</evidence>